<keyword evidence="3" id="KW-0808">Transferase</keyword>
<dbReference type="InterPro" id="IPR015422">
    <property type="entry name" value="PyrdxlP-dep_Trfase_small"/>
</dbReference>
<gene>
    <name evidence="3" type="ORF">MSL71_35580</name>
</gene>
<dbReference type="AlphaFoldDB" id="A0A4U8YNZ0"/>
<dbReference type="InterPro" id="IPR015424">
    <property type="entry name" value="PyrdxlP-dep_Trfase"/>
</dbReference>
<dbReference type="Proteomes" id="UP000507962">
    <property type="component" value="Unassembled WGS sequence"/>
</dbReference>
<proteinExistence type="inferred from homology"/>
<keyword evidence="4" id="KW-1185">Reference proteome</keyword>
<dbReference type="SUPFAM" id="SSF53383">
    <property type="entry name" value="PLP-dependent transferases"/>
    <property type="match status" value="1"/>
</dbReference>
<dbReference type="InterPro" id="IPR000653">
    <property type="entry name" value="DegT/StrS_aminotransferase"/>
</dbReference>
<dbReference type="GO" id="GO:0008483">
    <property type="term" value="F:transaminase activity"/>
    <property type="evidence" value="ECO:0007669"/>
    <property type="project" value="UniProtKB-KW"/>
</dbReference>
<dbReference type="Gene3D" id="3.90.1150.10">
    <property type="entry name" value="Aspartate Aminotransferase, domain 1"/>
    <property type="match status" value="1"/>
</dbReference>
<evidence type="ECO:0000313" key="4">
    <source>
        <dbReference type="Proteomes" id="UP000507962"/>
    </source>
</evidence>
<dbReference type="Pfam" id="PF01041">
    <property type="entry name" value="DegT_DnrJ_EryC1"/>
    <property type="match status" value="1"/>
</dbReference>
<dbReference type="RefSeq" id="WP_180142956.1">
    <property type="nucleotide sequence ID" value="NZ_CAADHO010000006.1"/>
</dbReference>
<evidence type="ECO:0000256" key="2">
    <source>
        <dbReference type="RuleBase" id="RU004508"/>
    </source>
</evidence>
<dbReference type="InterPro" id="IPR015421">
    <property type="entry name" value="PyrdxlP-dep_Trfase_major"/>
</dbReference>
<accession>A0A4U8YNZ0</accession>
<name>A0A4U8YNZ0_9BACT</name>
<sequence>MERLGRTIRCLARQQGINVKRLKRRQRVMPVPLLSATLRMADVILAARALMRPGTRSGGDGLQRLARAVKARFSVAHAGFYMGGRASLCAVVRALGLTPGDEVLIPAFTCQCVVNALRYEGIEPVYVDIELDTYGMDASLVERALTDKTRAILIQHTFGMPGRDLENLLALARGRGLYVIEDCAHATGGRWRGKLLGTLGDIGFFSSERSKIINTIHGGFVVTDNPEIGRRLEEDAARLTPAPPEFTRRILWTLIHSYFTHSCPFRFVTSGLAEGLLSDRLVPQMHDEELAGAPCSQYHWSLPHAVAPLMMQQLSRVDRQLAERRRAAEKWAVWCLRNGLEPPKPSPDATPTWLRFPVRVDPAIKKNYAYLEKRLGAHVGVWFQSAAHPLPMALQECPRGMEAAATCINLPTLDPSRA</sequence>
<dbReference type="Gene3D" id="3.40.640.10">
    <property type="entry name" value="Type I PLP-dependent aspartate aminotransferase-like (Major domain)"/>
    <property type="match status" value="1"/>
</dbReference>
<dbReference type="PANTHER" id="PTHR30244">
    <property type="entry name" value="TRANSAMINASE"/>
    <property type="match status" value="1"/>
</dbReference>
<keyword evidence="2" id="KW-0663">Pyridoxal phosphate</keyword>
<dbReference type="GO" id="GO:0000271">
    <property type="term" value="P:polysaccharide biosynthetic process"/>
    <property type="evidence" value="ECO:0007669"/>
    <property type="project" value="TreeGrafter"/>
</dbReference>
<dbReference type="PANTHER" id="PTHR30244:SF34">
    <property type="entry name" value="DTDP-4-AMINO-4,6-DIDEOXYGALACTOSE TRANSAMINASE"/>
    <property type="match status" value="1"/>
</dbReference>
<protein>
    <submittedName>
        <fullName evidence="3">Degt/dnrj/eryc1/strs aminotransferase</fullName>
    </submittedName>
</protein>
<dbReference type="GO" id="GO:0030170">
    <property type="term" value="F:pyridoxal phosphate binding"/>
    <property type="evidence" value="ECO:0007669"/>
    <property type="project" value="TreeGrafter"/>
</dbReference>
<organism evidence="3 4">
    <name type="scientific">Desulfoluna butyratoxydans</name>
    <dbReference type="NCBI Taxonomy" id="231438"/>
    <lineage>
        <taxon>Bacteria</taxon>
        <taxon>Pseudomonadati</taxon>
        <taxon>Thermodesulfobacteriota</taxon>
        <taxon>Desulfobacteria</taxon>
        <taxon>Desulfobacterales</taxon>
        <taxon>Desulfolunaceae</taxon>
        <taxon>Desulfoluna</taxon>
    </lineage>
</organism>
<reference evidence="3 4" key="1">
    <citation type="submission" date="2019-03" db="EMBL/GenBank/DDBJ databases">
        <authorList>
            <person name="Nijsse B."/>
        </authorList>
    </citation>
    <scope>NUCLEOTIDE SEQUENCE [LARGE SCALE GENOMIC DNA]</scope>
    <source>
        <strain evidence="3">Desulfoluna butyratoxydans MSL71</strain>
    </source>
</reference>
<evidence type="ECO:0000313" key="3">
    <source>
        <dbReference type="EMBL" id="VFQ45895.1"/>
    </source>
</evidence>
<keyword evidence="3" id="KW-0032">Aminotransferase</keyword>
<dbReference type="EMBL" id="CAADHO010000006">
    <property type="protein sequence ID" value="VFQ45895.1"/>
    <property type="molecule type" value="Genomic_DNA"/>
</dbReference>
<comment type="similarity">
    <text evidence="1 2">Belongs to the DegT/DnrJ/EryC1 family.</text>
</comment>
<evidence type="ECO:0000256" key="1">
    <source>
        <dbReference type="ARBA" id="ARBA00037999"/>
    </source>
</evidence>